<evidence type="ECO:0000313" key="1">
    <source>
        <dbReference type="EMBL" id="KKO10336.1"/>
    </source>
</evidence>
<protein>
    <submittedName>
        <fullName evidence="1">Uncharacterized protein</fullName>
    </submittedName>
</protein>
<gene>
    <name evidence="1" type="ORF">LCGC14_0028750</name>
</gene>
<name>A0A0F9VZ94_9ZZZZ</name>
<proteinExistence type="predicted"/>
<dbReference type="EMBL" id="LAZR01000005">
    <property type="protein sequence ID" value="KKO10336.1"/>
    <property type="molecule type" value="Genomic_DNA"/>
</dbReference>
<accession>A0A0F9VZ94</accession>
<dbReference type="AlphaFoldDB" id="A0A0F9VZ94"/>
<sequence length="48" mass="5488">MKQALKGQSQKITDLYHSYESCTRDHFDTYRSVVYVPALPALCSPMHA</sequence>
<organism evidence="1">
    <name type="scientific">marine sediment metagenome</name>
    <dbReference type="NCBI Taxonomy" id="412755"/>
    <lineage>
        <taxon>unclassified sequences</taxon>
        <taxon>metagenomes</taxon>
        <taxon>ecological metagenomes</taxon>
    </lineage>
</organism>
<reference evidence="1" key="1">
    <citation type="journal article" date="2015" name="Nature">
        <title>Complex archaea that bridge the gap between prokaryotes and eukaryotes.</title>
        <authorList>
            <person name="Spang A."/>
            <person name="Saw J.H."/>
            <person name="Jorgensen S.L."/>
            <person name="Zaremba-Niedzwiedzka K."/>
            <person name="Martijn J."/>
            <person name="Lind A.E."/>
            <person name="van Eijk R."/>
            <person name="Schleper C."/>
            <person name="Guy L."/>
            <person name="Ettema T.J."/>
        </authorList>
    </citation>
    <scope>NUCLEOTIDE SEQUENCE</scope>
</reference>
<comment type="caution">
    <text evidence="1">The sequence shown here is derived from an EMBL/GenBank/DDBJ whole genome shotgun (WGS) entry which is preliminary data.</text>
</comment>